<evidence type="ECO:0000256" key="2">
    <source>
        <dbReference type="ARBA" id="ARBA00012438"/>
    </source>
</evidence>
<evidence type="ECO:0000256" key="4">
    <source>
        <dbReference type="ARBA" id="ARBA00022679"/>
    </source>
</evidence>
<evidence type="ECO:0000256" key="5">
    <source>
        <dbReference type="ARBA" id="ARBA00022741"/>
    </source>
</evidence>
<dbReference type="CDD" id="cd00156">
    <property type="entry name" value="REC"/>
    <property type="match status" value="1"/>
</dbReference>
<evidence type="ECO:0000259" key="13">
    <source>
        <dbReference type="PROSITE" id="PS50113"/>
    </source>
</evidence>
<protein>
    <recommendedName>
        <fullName evidence="2">histidine kinase</fullName>
        <ecNumber evidence="2">2.7.13.3</ecNumber>
    </recommendedName>
</protein>
<dbReference type="Pfam" id="PF00072">
    <property type="entry name" value="Response_reg"/>
    <property type="match status" value="1"/>
</dbReference>
<dbReference type="InterPro" id="IPR036097">
    <property type="entry name" value="HisK_dim/P_sf"/>
</dbReference>
<dbReference type="SUPFAM" id="SSF52172">
    <property type="entry name" value="CheY-like"/>
    <property type="match status" value="1"/>
</dbReference>
<dbReference type="Gene3D" id="3.40.50.2300">
    <property type="match status" value="1"/>
</dbReference>
<dbReference type="InterPro" id="IPR000700">
    <property type="entry name" value="PAS-assoc_C"/>
</dbReference>
<keyword evidence="6 14" id="KW-0418">Kinase</keyword>
<dbReference type="Proteomes" id="UP000269883">
    <property type="component" value="Chromosome"/>
</dbReference>
<dbReference type="EMBL" id="AP017378">
    <property type="protein sequence ID" value="BBD09211.1"/>
    <property type="molecule type" value="Genomic_DNA"/>
</dbReference>
<dbReference type="InterPro" id="IPR013767">
    <property type="entry name" value="PAS_fold"/>
</dbReference>
<keyword evidence="15" id="KW-1185">Reference proteome</keyword>
<evidence type="ECO:0000259" key="11">
    <source>
        <dbReference type="PROSITE" id="PS50110"/>
    </source>
</evidence>
<dbReference type="InterPro" id="IPR005467">
    <property type="entry name" value="His_kinase_dom"/>
</dbReference>
<feature type="modified residue" description="4-aspartylphosphate" evidence="9">
    <location>
        <position position="567"/>
    </location>
</feature>
<sequence length="636" mass="69057">MASSKSSGFKARENPSRSEDWANLATATSFALLIAPDGTIIAANEAVARRLEIPLPQFVGSCIYDHFPGEAAERRRAMAKRAMESGAAQYYEDVSTSGNVLDTVIHPVLEQDGKITALAVFVTDVTGQQRIVHERLRMATAIEQAVEAVVIYDTTFSIRYVNQAFEEMTGYSQSEVRGQSGETLYQGIHQQKSLKLIRAAMDEGDAWTGRTFNTRKDGRVIQVEKTVSPIRGRFGVPLGWVSVWRDVTHVAVLEKQLRQAQKMEAIGTLAGGIAHDFNNILGPIILHAELGQTMLPEGSSARLSFSEILEAANRARELVDQILSLSRKHEADDPVLFRLSSICKECIKFLRPSLPATIAIVDDVKTEDDVILADPTQIHQVIMNLATNAGHAMRESGGTLTLAVQAVEMKQSMRTLFPDAEVGSYVMLTVKDTGQGMPEEHLERAFDPFFTTKKSIGTGLGLTVVHNIVARHGGAVRLESKAGVGTAFHVLLPRSSMVMPASVLAPDVGSMRGSGQILFVDDEAALRTSTSMALELLGYEVTCCASGQAAYDLFHEQPDGYALVLADVTMPGMTGLDLARRIMSEHPETRVVLTSGFSELINPEKAKEMGIGFLKKPYSTNALGLAVRDAIEPGGD</sequence>
<dbReference type="GO" id="GO:0000155">
    <property type="term" value="F:phosphorelay sensor kinase activity"/>
    <property type="evidence" value="ECO:0007669"/>
    <property type="project" value="InterPro"/>
</dbReference>
<organism evidence="14 15">
    <name type="scientific">Desulfovibrio ferrophilus</name>
    <dbReference type="NCBI Taxonomy" id="241368"/>
    <lineage>
        <taxon>Bacteria</taxon>
        <taxon>Pseudomonadati</taxon>
        <taxon>Thermodesulfobacteriota</taxon>
        <taxon>Desulfovibrionia</taxon>
        <taxon>Desulfovibrionales</taxon>
        <taxon>Desulfovibrionaceae</taxon>
        <taxon>Desulfovibrio</taxon>
    </lineage>
</organism>
<dbReference type="InterPro" id="IPR011006">
    <property type="entry name" value="CheY-like_superfamily"/>
</dbReference>
<reference evidence="14 15" key="1">
    <citation type="journal article" date="2018" name="Sci. Adv.">
        <title>Multi-heme cytochromes provide a pathway for survival in energy-limited environments.</title>
        <authorList>
            <person name="Deng X."/>
            <person name="Dohmae N."/>
            <person name="Nealson K.H."/>
            <person name="Hashimoto K."/>
            <person name="Okamoto A."/>
        </authorList>
    </citation>
    <scope>NUCLEOTIDE SEQUENCE [LARGE SCALE GENOMIC DNA]</scope>
    <source>
        <strain evidence="14 15">IS5</strain>
    </source>
</reference>
<keyword evidence="8" id="KW-0902">Two-component regulatory system</keyword>
<dbReference type="InterPro" id="IPR000014">
    <property type="entry name" value="PAS"/>
</dbReference>
<dbReference type="SUPFAM" id="SSF55874">
    <property type="entry name" value="ATPase domain of HSP90 chaperone/DNA topoisomerase II/histidine kinase"/>
    <property type="match status" value="1"/>
</dbReference>
<dbReference type="CDD" id="cd00082">
    <property type="entry name" value="HisKA"/>
    <property type="match status" value="1"/>
</dbReference>
<dbReference type="Gene3D" id="1.10.287.130">
    <property type="match status" value="1"/>
</dbReference>
<keyword evidence="4" id="KW-0808">Transferase</keyword>
<feature type="domain" description="Response regulatory" evidence="11">
    <location>
        <begin position="516"/>
        <end position="631"/>
    </location>
</feature>
<dbReference type="NCBIfam" id="TIGR00229">
    <property type="entry name" value="sensory_box"/>
    <property type="match status" value="1"/>
</dbReference>
<comment type="catalytic activity">
    <reaction evidence="1">
        <text>ATP + protein L-histidine = ADP + protein N-phospho-L-histidine.</text>
        <dbReference type="EC" id="2.7.13.3"/>
    </reaction>
</comment>
<dbReference type="Gene3D" id="3.30.565.10">
    <property type="entry name" value="Histidine kinase-like ATPase, C-terminal domain"/>
    <property type="match status" value="1"/>
</dbReference>
<evidence type="ECO:0000256" key="3">
    <source>
        <dbReference type="ARBA" id="ARBA00022553"/>
    </source>
</evidence>
<dbReference type="Pfam" id="PF00989">
    <property type="entry name" value="PAS"/>
    <property type="match status" value="1"/>
</dbReference>
<dbReference type="SMART" id="SM00448">
    <property type="entry name" value="REC"/>
    <property type="match status" value="1"/>
</dbReference>
<dbReference type="InterPro" id="IPR003661">
    <property type="entry name" value="HisK_dim/P_dom"/>
</dbReference>
<dbReference type="GO" id="GO:0005524">
    <property type="term" value="F:ATP binding"/>
    <property type="evidence" value="ECO:0007669"/>
    <property type="project" value="UniProtKB-KW"/>
</dbReference>
<dbReference type="RefSeq" id="WP_126379990.1">
    <property type="nucleotide sequence ID" value="NZ_AP017378.1"/>
</dbReference>
<dbReference type="OrthoDB" id="9813024at2"/>
<evidence type="ECO:0000259" key="10">
    <source>
        <dbReference type="PROSITE" id="PS50109"/>
    </source>
</evidence>
<feature type="domain" description="PAS" evidence="12">
    <location>
        <begin position="134"/>
        <end position="191"/>
    </location>
</feature>
<name>A0A2Z6B128_9BACT</name>
<evidence type="ECO:0000259" key="12">
    <source>
        <dbReference type="PROSITE" id="PS50112"/>
    </source>
</evidence>
<dbReference type="SMART" id="SM00387">
    <property type="entry name" value="HATPase_c"/>
    <property type="match status" value="1"/>
</dbReference>
<evidence type="ECO:0000256" key="7">
    <source>
        <dbReference type="ARBA" id="ARBA00022840"/>
    </source>
</evidence>
<dbReference type="SMART" id="SM00388">
    <property type="entry name" value="HisKA"/>
    <property type="match status" value="1"/>
</dbReference>
<dbReference type="Pfam" id="PF02518">
    <property type="entry name" value="HATPase_c"/>
    <property type="match status" value="1"/>
</dbReference>
<proteinExistence type="predicted"/>
<dbReference type="InterPro" id="IPR003594">
    <property type="entry name" value="HATPase_dom"/>
</dbReference>
<dbReference type="PANTHER" id="PTHR43065:SF42">
    <property type="entry name" value="TWO-COMPONENT SENSOR PPRA"/>
    <property type="match status" value="1"/>
</dbReference>
<dbReference type="GO" id="GO:0006355">
    <property type="term" value="P:regulation of DNA-templated transcription"/>
    <property type="evidence" value="ECO:0007669"/>
    <property type="project" value="InterPro"/>
</dbReference>
<dbReference type="InterPro" id="IPR013656">
    <property type="entry name" value="PAS_4"/>
</dbReference>
<dbReference type="Gene3D" id="3.30.450.20">
    <property type="entry name" value="PAS domain"/>
    <property type="match status" value="2"/>
</dbReference>
<feature type="domain" description="PAC" evidence="13">
    <location>
        <begin position="205"/>
        <end position="259"/>
    </location>
</feature>
<keyword evidence="7" id="KW-0067">ATP-binding</keyword>
<accession>A0A2Z6B128</accession>
<dbReference type="PROSITE" id="PS50109">
    <property type="entry name" value="HIS_KIN"/>
    <property type="match status" value="1"/>
</dbReference>
<dbReference type="Pfam" id="PF08448">
    <property type="entry name" value="PAS_4"/>
    <property type="match status" value="1"/>
</dbReference>
<evidence type="ECO:0000256" key="6">
    <source>
        <dbReference type="ARBA" id="ARBA00022777"/>
    </source>
</evidence>
<dbReference type="PANTHER" id="PTHR43065">
    <property type="entry name" value="SENSOR HISTIDINE KINASE"/>
    <property type="match status" value="1"/>
</dbReference>
<dbReference type="SUPFAM" id="SSF55785">
    <property type="entry name" value="PYP-like sensor domain (PAS domain)"/>
    <property type="match status" value="2"/>
</dbReference>
<dbReference type="SMART" id="SM00091">
    <property type="entry name" value="PAS"/>
    <property type="match status" value="2"/>
</dbReference>
<dbReference type="EC" id="2.7.13.3" evidence="2"/>
<evidence type="ECO:0000313" key="14">
    <source>
        <dbReference type="EMBL" id="BBD09211.1"/>
    </source>
</evidence>
<dbReference type="PRINTS" id="PR00344">
    <property type="entry name" value="BCTRLSENSOR"/>
</dbReference>
<evidence type="ECO:0000256" key="9">
    <source>
        <dbReference type="PROSITE-ProRule" id="PRU00169"/>
    </source>
</evidence>
<dbReference type="AlphaFoldDB" id="A0A2Z6B128"/>
<evidence type="ECO:0000256" key="8">
    <source>
        <dbReference type="ARBA" id="ARBA00023012"/>
    </source>
</evidence>
<keyword evidence="5" id="KW-0547">Nucleotide-binding</keyword>
<dbReference type="PROSITE" id="PS50110">
    <property type="entry name" value="RESPONSE_REGULATORY"/>
    <property type="match status" value="1"/>
</dbReference>
<dbReference type="InterPro" id="IPR001789">
    <property type="entry name" value="Sig_transdc_resp-reg_receiver"/>
</dbReference>
<feature type="domain" description="Histidine kinase" evidence="10">
    <location>
        <begin position="272"/>
        <end position="496"/>
    </location>
</feature>
<gene>
    <name evidence="14" type="ORF">DFE_2485</name>
</gene>
<evidence type="ECO:0000256" key="1">
    <source>
        <dbReference type="ARBA" id="ARBA00000085"/>
    </source>
</evidence>
<dbReference type="SUPFAM" id="SSF47384">
    <property type="entry name" value="Homodimeric domain of signal transducing histidine kinase"/>
    <property type="match status" value="1"/>
</dbReference>
<dbReference type="KEGG" id="dfl:DFE_2485"/>
<dbReference type="Pfam" id="PF00512">
    <property type="entry name" value="HisKA"/>
    <property type="match status" value="1"/>
</dbReference>
<dbReference type="InterPro" id="IPR004358">
    <property type="entry name" value="Sig_transdc_His_kin-like_C"/>
</dbReference>
<dbReference type="CDD" id="cd00130">
    <property type="entry name" value="PAS"/>
    <property type="match status" value="1"/>
</dbReference>
<dbReference type="InterPro" id="IPR035965">
    <property type="entry name" value="PAS-like_dom_sf"/>
</dbReference>
<dbReference type="InterPro" id="IPR036890">
    <property type="entry name" value="HATPase_C_sf"/>
</dbReference>
<dbReference type="PROSITE" id="PS50113">
    <property type="entry name" value="PAC"/>
    <property type="match status" value="1"/>
</dbReference>
<dbReference type="PROSITE" id="PS50112">
    <property type="entry name" value="PAS"/>
    <property type="match status" value="1"/>
</dbReference>
<keyword evidence="3 9" id="KW-0597">Phosphoprotein</keyword>
<evidence type="ECO:0000313" key="15">
    <source>
        <dbReference type="Proteomes" id="UP000269883"/>
    </source>
</evidence>